<evidence type="ECO:0000256" key="3">
    <source>
        <dbReference type="ARBA" id="ARBA00022801"/>
    </source>
</evidence>
<dbReference type="AlphaFoldDB" id="A0A2U8WV07"/>
<dbReference type="Gene3D" id="3.20.20.140">
    <property type="entry name" value="Metal-dependent hydrolases"/>
    <property type="match status" value="1"/>
</dbReference>
<dbReference type="Pfam" id="PF01026">
    <property type="entry name" value="TatD_DNase"/>
    <property type="match status" value="1"/>
</dbReference>
<name>A0A2U8WV07_9HYPH</name>
<evidence type="ECO:0000256" key="2">
    <source>
        <dbReference type="ARBA" id="ARBA00022723"/>
    </source>
</evidence>
<evidence type="ECO:0000256" key="1">
    <source>
        <dbReference type="ARBA" id="ARBA00009275"/>
    </source>
</evidence>
<sequence length="269" mass="29448">MPVDSPRGVSLVDSHCHLDSPGLAERLPEVLARARSAGIDRMVTISTRVARFETYRALSEAHPEVLFTIGTHPHQAGEEPDVTADEIVALSRHPRCVGIGEAGLDYHYDYAPREVQASVFRTHIAAARESGLPLVIHAREADEDVGRILTEEMARGEFRAVLHCFSSGRRLAEIGVELGLFVSFSGIVTFRNSDEIRSIAASVPRDRLLVETDAPYLAPVPHRGRPNEPAFVADTARVLAATLGLEPDDLAALTTDNFYRLFDKAAAHR</sequence>
<gene>
    <name evidence="5" type="ORF">DK419_25515</name>
</gene>
<dbReference type="PANTHER" id="PTHR46124:SF2">
    <property type="entry name" value="D-AMINOACYL-TRNA DEACYLASE"/>
    <property type="match status" value="1"/>
</dbReference>
<dbReference type="PANTHER" id="PTHR46124">
    <property type="entry name" value="D-AMINOACYL-TRNA DEACYLASE"/>
    <property type="match status" value="1"/>
</dbReference>
<dbReference type="RefSeq" id="WP_109961562.1">
    <property type="nucleotide sequence ID" value="NZ_CP029553.1"/>
</dbReference>
<keyword evidence="2 4" id="KW-0479">Metal-binding</keyword>
<keyword evidence="6" id="KW-1185">Reference proteome</keyword>
<evidence type="ECO:0000313" key="5">
    <source>
        <dbReference type="EMBL" id="AWN49290.1"/>
    </source>
</evidence>
<dbReference type="FunFam" id="3.20.20.140:FF:000005">
    <property type="entry name" value="TatD family hydrolase"/>
    <property type="match status" value="1"/>
</dbReference>
<dbReference type="PROSITE" id="PS01090">
    <property type="entry name" value="TATD_2"/>
    <property type="match status" value="1"/>
</dbReference>
<reference evidence="5 6" key="1">
    <citation type="submission" date="2018-05" db="EMBL/GenBank/DDBJ databases">
        <title>Complete Genome Sequence of Methylobacterium sp. 17Sr1-28.</title>
        <authorList>
            <person name="Srinivasan S."/>
        </authorList>
    </citation>
    <scope>NUCLEOTIDE SEQUENCE [LARGE SCALE GENOMIC DNA]</scope>
    <source>
        <strain evidence="5 6">17Sr1-28</strain>
    </source>
</reference>
<dbReference type="InterPro" id="IPR032466">
    <property type="entry name" value="Metal_Hydrolase"/>
</dbReference>
<dbReference type="GO" id="GO:0046872">
    <property type="term" value="F:metal ion binding"/>
    <property type="evidence" value="ECO:0007669"/>
    <property type="project" value="UniProtKB-KW"/>
</dbReference>
<dbReference type="KEGG" id="mtea:DK419_25515"/>
<protein>
    <submittedName>
        <fullName evidence="5">LuxR family transcriptional regulator</fullName>
    </submittedName>
</protein>
<dbReference type="EMBL" id="CP029553">
    <property type="protein sequence ID" value="AWN49290.1"/>
    <property type="molecule type" value="Genomic_DNA"/>
</dbReference>
<dbReference type="Proteomes" id="UP000245444">
    <property type="component" value="Chromosome"/>
</dbReference>
<dbReference type="InterPro" id="IPR018228">
    <property type="entry name" value="DNase_TatD-rel_CS"/>
</dbReference>
<evidence type="ECO:0000256" key="4">
    <source>
        <dbReference type="PIRSR" id="PIRSR005902-1"/>
    </source>
</evidence>
<feature type="binding site" evidence="4">
    <location>
        <position position="15"/>
    </location>
    <ligand>
        <name>a divalent metal cation</name>
        <dbReference type="ChEBI" id="CHEBI:60240"/>
        <label>1</label>
    </ligand>
</feature>
<feature type="binding site" evidence="4">
    <location>
        <position position="213"/>
    </location>
    <ligand>
        <name>a divalent metal cation</name>
        <dbReference type="ChEBI" id="CHEBI:60240"/>
        <label>1</label>
    </ligand>
</feature>
<dbReference type="InterPro" id="IPR015991">
    <property type="entry name" value="TatD/YcfH-like"/>
</dbReference>
<dbReference type="CDD" id="cd01310">
    <property type="entry name" value="TatD_DNAse"/>
    <property type="match status" value="1"/>
</dbReference>
<feature type="binding site" evidence="4">
    <location>
        <position position="137"/>
    </location>
    <ligand>
        <name>a divalent metal cation</name>
        <dbReference type="ChEBI" id="CHEBI:60240"/>
        <label>2</label>
    </ligand>
</feature>
<feature type="binding site" evidence="4">
    <location>
        <position position="17"/>
    </location>
    <ligand>
        <name>a divalent metal cation</name>
        <dbReference type="ChEBI" id="CHEBI:60240"/>
        <label>1</label>
    </ligand>
</feature>
<feature type="binding site" evidence="4">
    <location>
        <position position="101"/>
    </location>
    <ligand>
        <name>a divalent metal cation</name>
        <dbReference type="ChEBI" id="CHEBI:60240"/>
        <label>1</label>
    </ligand>
</feature>
<dbReference type="OrthoDB" id="9810005at2"/>
<dbReference type="GO" id="GO:0016788">
    <property type="term" value="F:hydrolase activity, acting on ester bonds"/>
    <property type="evidence" value="ECO:0007669"/>
    <property type="project" value="InterPro"/>
</dbReference>
<proteinExistence type="inferred from homology"/>
<dbReference type="PROSITE" id="PS01137">
    <property type="entry name" value="TATD_1"/>
    <property type="match status" value="1"/>
</dbReference>
<dbReference type="GO" id="GO:0004536">
    <property type="term" value="F:DNA nuclease activity"/>
    <property type="evidence" value="ECO:0007669"/>
    <property type="project" value="InterPro"/>
</dbReference>
<accession>A0A2U8WV07</accession>
<dbReference type="GO" id="GO:0005829">
    <property type="term" value="C:cytosol"/>
    <property type="evidence" value="ECO:0007669"/>
    <property type="project" value="TreeGrafter"/>
</dbReference>
<dbReference type="SUPFAM" id="SSF51556">
    <property type="entry name" value="Metallo-dependent hydrolases"/>
    <property type="match status" value="1"/>
</dbReference>
<dbReference type="InterPro" id="IPR001130">
    <property type="entry name" value="TatD-like"/>
</dbReference>
<comment type="similarity">
    <text evidence="1">Belongs to the metallo-dependent hydrolases superfamily. TatD-type hydrolase family.</text>
</comment>
<dbReference type="PIRSF" id="PIRSF005902">
    <property type="entry name" value="DNase_TatD"/>
    <property type="match status" value="1"/>
</dbReference>
<dbReference type="NCBIfam" id="TIGR00010">
    <property type="entry name" value="YchF/TatD family DNA exonuclease"/>
    <property type="match status" value="1"/>
</dbReference>
<feature type="binding site" evidence="4">
    <location>
        <position position="163"/>
    </location>
    <ligand>
        <name>a divalent metal cation</name>
        <dbReference type="ChEBI" id="CHEBI:60240"/>
        <label>2</label>
    </ligand>
</feature>
<evidence type="ECO:0000313" key="6">
    <source>
        <dbReference type="Proteomes" id="UP000245444"/>
    </source>
</evidence>
<keyword evidence="3" id="KW-0378">Hydrolase</keyword>
<organism evidence="5 6">
    <name type="scientific">Methylobacterium terrae</name>
    <dbReference type="NCBI Taxonomy" id="2202827"/>
    <lineage>
        <taxon>Bacteria</taxon>
        <taxon>Pseudomonadati</taxon>
        <taxon>Pseudomonadota</taxon>
        <taxon>Alphaproteobacteria</taxon>
        <taxon>Hyphomicrobiales</taxon>
        <taxon>Methylobacteriaceae</taxon>
        <taxon>Methylobacterium</taxon>
    </lineage>
</organism>